<keyword evidence="1 2" id="KW-0378">Hydrolase</keyword>
<gene>
    <name evidence="2" type="ordered locus">Intca_3030</name>
</gene>
<evidence type="ECO:0000313" key="2">
    <source>
        <dbReference type="EMBL" id="ADU49520.1"/>
    </source>
</evidence>
<dbReference type="AlphaFoldDB" id="E6SBJ2"/>
<name>E6SBJ2_INTC7</name>
<dbReference type="SUPFAM" id="SSF56784">
    <property type="entry name" value="HAD-like"/>
    <property type="match status" value="1"/>
</dbReference>
<reference evidence="2 3" key="1">
    <citation type="journal article" date="2010" name="Stand. Genomic Sci.">
        <title>Complete genome sequence of Intrasporangium calvum type strain (7 KIP).</title>
        <authorList>
            <person name="Del Rio T.G."/>
            <person name="Chertkov O."/>
            <person name="Yasawong M."/>
            <person name="Lucas S."/>
            <person name="Deshpande S."/>
            <person name="Cheng J.F."/>
            <person name="Detter C."/>
            <person name="Tapia R."/>
            <person name="Han C."/>
            <person name="Goodwin L."/>
            <person name="Pitluck S."/>
            <person name="Liolios K."/>
            <person name="Ivanova N."/>
            <person name="Mavromatis K."/>
            <person name="Pati A."/>
            <person name="Chen A."/>
            <person name="Palaniappan K."/>
            <person name="Land M."/>
            <person name="Hauser L."/>
            <person name="Chang Y.J."/>
            <person name="Jeffries C.D."/>
            <person name="Rohde M."/>
            <person name="Pukall R."/>
            <person name="Sikorski J."/>
            <person name="Goker M."/>
            <person name="Woyke T."/>
            <person name="Bristow J."/>
            <person name="Eisen J.A."/>
            <person name="Markowitz V."/>
            <person name="Hugenholtz P."/>
            <person name="Kyrpides N.C."/>
            <person name="Klenk H.P."/>
            <person name="Lapidus A."/>
        </authorList>
    </citation>
    <scope>NUCLEOTIDE SEQUENCE [LARGE SCALE GENOMIC DNA]</scope>
    <source>
        <strain evidence="3">ATCC 23552 / DSM 43043 / JCM 3097 / NBRC 12989 / 7 KIP</strain>
    </source>
</reference>
<dbReference type="InterPro" id="IPR023214">
    <property type="entry name" value="HAD_sf"/>
</dbReference>
<dbReference type="HOGENOM" id="CLU_1179232_0_0_11"/>
<keyword evidence="3" id="KW-1185">Reference proteome</keyword>
<dbReference type="OrthoDB" id="3774052at2"/>
<accession>E6SBJ2</accession>
<dbReference type="GO" id="GO:0016787">
    <property type="term" value="F:hydrolase activity"/>
    <property type="evidence" value="ECO:0007669"/>
    <property type="project" value="UniProtKB-KW"/>
</dbReference>
<organism evidence="2 3">
    <name type="scientific">Intrasporangium calvum (strain ATCC 23552 / DSM 43043 / JCM 3097 / NBRC 12989 / NCIMB 10167 / NRRL B-3866 / 7 KIP)</name>
    <dbReference type="NCBI Taxonomy" id="710696"/>
    <lineage>
        <taxon>Bacteria</taxon>
        <taxon>Bacillati</taxon>
        <taxon>Actinomycetota</taxon>
        <taxon>Actinomycetes</taxon>
        <taxon>Micrococcales</taxon>
        <taxon>Intrasporangiaceae</taxon>
        <taxon>Intrasporangium</taxon>
    </lineage>
</organism>
<evidence type="ECO:0000256" key="1">
    <source>
        <dbReference type="ARBA" id="ARBA00022801"/>
    </source>
</evidence>
<dbReference type="InterPro" id="IPR051540">
    <property type="entry name" value="S-2-haloacid_dehalogenase"/>
</dbReference>
<proteinExistence type="predicted"/>
<dbReference type="eggNOG" id="COG1011">
    <property type="taxonomic scope" value="Bacteria"/>
</dbReference>
<dbReference type="Gene3D" id="3.40.50.1000">
    <property type="entry name" value="HAD superfamily/HAD-like"/>
    <property type="match status" value="1"/>
</dbReference>
<dbReference type="EMBL" id="CP002343">
    <property type="protein sequence ID" value="ADU49520.1"/>
    <property type="molecule type" value="Genomic_DNA"/>
</dbReference>
<protein>
    <submittedName>
        <fullName evidence="2">HAD family hydrolase</fullName>
    </submittedName>
</protein>
<sequence>MNITIDVFSALVDSRAGASRELQDIAAAEGWPLAGDELYTAWDRRHKQLQAQCRQWVPFTELGRRAMTEILSEAQLEADVDGAMRRLWASVGDWPLWPDVEGGVSELAASHEVGVLSNVDDDLLARTRVARLPLAPALLLTSERLHAYKPAPALYRAARAAAGEPYLHVASSARDVRGSLEAGLSVARLQRPGHHLDPDGPTPTLEVASLPALAEHLAEGKPVGGRR</sequence>
<evidence type="ECO:0000313" key="3">
    <source>
        <dbReference type="Proteomes" id="UP000008914"/>
    </source>
</evidence>
<dbReference type="InterPro" id="IPR036412">
    <property type="entry name" value="HAD-like_sf"/>
</dbReference>
<dbReference type="Proteomes" id="UP000008914">
    <property type="component" value="Chromosome"/>
</dbReference>
<dbReference type="Gene3D" id="1.10.150.750">
    <property type="match status" value="1"/>
</dbReference>
<dbReference type="RefSeq" id="WP_013493832.1">
    <property type="nucleotide sequence ID" value="NC_014830.1"/>
</dbReference>
<dbReference type="PANTHER" id="PTHR43316:SF3">
    <property type="entry name" value="HALOACID DEHALOGENASE, TYPE II (AFU_ORTHOLOGUE AFUA_2G07750)-RELATED"/>
    <property type="match status" value="1"/>
</dbReference>
<dbReference type="PANTHER" id="PTHR43316">
    <property type="entry name" value="HYDROLASE, HALOACID DELAHOGENASE-RELATED"/>
    <property type="match status" value="1"/>
</dbReference>
<dbReference type="STRING" id="710696.Intca_3030"/>
<dbReference type="KEGG" id="ica:Intca_3030"/>